<reference evidence="2" key="1">
    <citation type="submission" date="2016-08" db="EMBL/GenBank/DDBJ databases">
        <authorList>
            <person name="Varghese N."/>
            <person name="Submissions Spin"/>
        </authorList>
    </citation>
    <scope>NUCLEOTIDE SEQUENCE [LARGE SCALE GENOMIC DNA]</scope>
    <source>
        <strain evidence="2">R-53248</strain>
    </source>
</reference>
<dbReference type="GO" id="GO:0003677">
    <property type="term" value="F:DNA binding"/>
    <property type="evidence" value="ECO:0007669"/>
    <property type="project" value="InterPro"/>
</dbReference>
<dbReference type="Proteomes" id="UP000199670">
    <property type="component" value="Unassembled WGS sequence"/>
</dbReference>
<protein>
    <submittedName>
        <fullName evidence="1">Putative antitoxin of toxin-antitoxin system, YdaS/YdaT</fullName>
    </submittedName>
</protein>
<evidence type="ECO:0000313" key="2">
    <source>
        <dbReference type="Proteomes" id="UP000199670"/>
    </source>
</evidence>
<dbReference type="RefSeq" id="WP_091346991.1">
    <property type="nucleotide sequence ID" value="NZ_FMAQ01000002.1"/>
</dbReference>
<proteinExistence type="predicted"/>
<dbReference type="OrthoDB" id="6446140at2"/>
<dbReference type="SUPFAM" id="SSF47413">
    <property type="entry name" value="lambda repressor-like DNA-binding domains"/>
    <property type="match status" value="1"/>
</dbReference>
<dbReference type="EMBL" id="FMAQ01000002">
    <property type="protein sequence ID" value="SCB89332.1"/>
    <property type="molecule type" value="Genomic_DNA"/>
</dbReference>
<name>A0A1C4A475_9GAMM</name>
<dbReference type="Gene3D" id="1.10.260.40">
    <property type="entry name" value="lambda repressor-like DNA-binding domains"/>
    <property type="match status" value="1"/>
</dbReference>
<dbReference type="Pfam" id="PF15943">
    <property type="entry name" value="YdaS_toxin"/>
    <property type="match status" value="1"/>
</dbReference>
<keyword evidence="2" id="KW-1185">Reference proteome</keyword>
<dbReference type="STRING" id="1798182.GA0061081_102229"/>
<dbReference type="AlphaFoldDB" id="A0A1C4A475"/>
<dbReference type="InterPro" id="IPR031856">
    <property type="entry name" value="YdaS_toxin-like"/>
</dbReference>
<gene>
    <name evidence="1" type="ORF">GA0061081_102229</name>
</gene>
<evidence type="ECO:0000313" key="1">
    <source>
        <dbReference type="EMBL" id="SCB89332.1"/>
    </source>
</evidence>
<organism evidence="1 2">
    <name type="scientific">Gilliamella bombicola</name>
    <dbReference type="NCBI Taxonomy" id="1798182"/>
    <lineage>
        <taxon>Bacteria</taxon>
        <taxon>Pseudomonadati</taxon>
        <taxon>Pseudomonadota</taxon>
        <taxon>Gammaproteobacteria</taxon>
        <taxon>Orbales</taxon>
        <taxon>Orbaceae</taxon>
        <taxon>Gilliamella</taxon>
    </lineage>
</organism>
<accession>A0A1C4A475</accession>
<dbReference type="InterPro" id="IPR010982">
    <property type="entry name" value="Lambda_DNA-bd_dom_sf"/>
</dbReference>
<sequence length="76" mass="8516">MLPVQRAFKILGNEKGRGGISRLAKHFGITPWAVSRWQELGVPADRCPDIEFLTNGAVKCEELRPDVNWSVIRGRA</sequence>